<feature type="domain" description="DUF4116" evidence="1">
    <location>
        <begin position="398"/>
        <end position="429"/>
    </location>
</feature>
<proteinExistence type="predicted"/>
<protein>
    <submittedName>
        <fullName evidence="2">Predicted protein</fullName>
    </submittedName>
</protein>
<dbReference type="KEGG" id="ngr:NAEGRDRAFT_53713"/>
<evidence type="ECO:0000313" key="3">
    <source>
        <dbReference type="Proteomes" id="UP000006671"/>
    </source>
</evidence>
<dbReference type="RefSeq" id="XP_002670209.1">
    <property type="nucleotide sequence ID" value="XM_002670163.1"/>
</dbReference>
<keyword evidence="3" id="KW-1185">Reference proteome</keyword>
<dbReference type="InParanoid" id="D2W0F4"/>
<gene>
    <name evidence="2" type="ORF">NAEGRDRAFT_53713</name>
</gene>
<name>D2W0F4_NAEGR</name>
<feature type="domain" description="DUF4116" evidence="1">
    <location>
        <begin position="184"/>
        <end position="231"/>
    </location>
</feature>
<dbReference type="AlphaFoldDB" id="D2W0F4"/>
<dbReference type="EMBL" id="GG738918">
    <property type="protein sequence ID" value="EFC37465.1"/>
    <property type="molecule type" value="Genomic_DNA"/>
</dbReference>
<reference evidence="2 3" key="1">
    <citation type="journal article" date="2010" name="Cell">
        <title>The genome of Naegleria gruberi illuminates early eukaryotic versatility.</title>
        <authorList>
            <person name="Fritz-Laylin L.K."/>
            <person name="Prochnik S.E."/>
            <person name="Ginger M.L."/>
            <person name="Dacks J.B."/>
            <person name="Carpenter M.L."/>
            <person name="Field M.C."/>
            <person name="Kuo A."/>
            <person name="Paredez A."/>
            <person name="Chapman J."/>
            <person name="Pham J."/>
            <person name="Shu S."/>
            <person name="Neupane R."/>
            <person name="Cipriano M."/>
            <person name="Mancuso J."/>
            <person name="Tu H."/>
            <person name="Salamov A."/>
            <person name="Lindquist E."/>
            <person name="Shapiro H."/>
            <person name="Lucas S."/>
            <person name="Grigoriev I.V."/>
            <person name="Cande W.Z."/>
            <person name="Fulton C."/>
            <person name="Rokhsar D.S."/>
            <person name="Dawson S.C."/>
        </authorList>
    </citation>
    <scope>NUCLEOTIDE SEQUENCE [LARGE SCALE GENOMIC DNA]</scope>
    <source>
        <strain evidence="2 3">NEG-M</strain>
    </source>
</reference>
<dbReference type="GeneID" id="8861026"/>
<evidence type="ECO:0000259" key="1">
    <source>
        <dbReference type="Pfam" id="PF13475"/>
    </source>
</evidence>
<dbReference type="Pfam" id="PF13475">
    <property type="entry name" value="DUF4116"/>
    <property type="match status" value="3"/>
</dbReference>
<organism evidence="3">
    <name type="scientific">Naegleria gruberi</name>
    <name type="common">Amoeba</name>
    <dbReference type="NCBI Taxonomy" id="5762"/>
    <lineage>
        <taxon>Eukaryota</taxon>
        <taxon>Discoba</taxon>
        <taxon>Heterolobosea</taxon>
        <taxon>Tetramitia</taxon>
        <taxon>Eutetramitia</taxon>
        <taxon>Vahlkampfiidae</taxon>
        <taxon>Naegleria</taxon>
    </lineage>
</organism>
<dbReference type="Proteomes" id="UP000006671">
    <property type="component" value="Unassembled WGS sequence"/>
</dbReference>
<dbReference type="InterPro" id="IPR025197">
    <property type="entry name" value="DUF4116"/>
</dbReference>
<feature type="domain" description="DUF4116" evidence="1">
    <location>
        <begin position="347"/>
        <end position="396"/>
    </location>
</feature>
<sequence length="475" mass="56400">MDETILFLDMSFRSKLLLGKYTRQTSAFTKYCRKREEILSGKYSNIYLIPVEFLRDCHVLMKYPPLLKHLLLKEGADEEFVFFFLRGKSDHEFDYLFSSLDETWKCKISFIERAIQENYQTFRFLQREKQEEKEYIPKDLKLNRLVELNPEIIRYLIKIDGFDIELLKKACKKNISLLRFIPCDRDFHISVIEHNPQALKYSKDLFRNDEEIVLRAITKDKTTLQYASDSIIERVLVRKELLKYSVEDIKSLVLSGVKTKPSLFKYLPDSVKIDQEFVLKLLPNVRVFIPQSLKQSREFRMEWVKYDAKAFETCKDLELRSERQFLLNSLTTYRHTLRDAPPILKDDKEFVLECLKFPSNRLSETSERLRDDEQVVSCALMQQSSINFEYASDRLRDDKEFVMKNIELFPGMFSHISERLKKDKEIIVKYASTGKLKSLENEFMEDEGFVLDIVEKNPQLVLSFIPPIDSLFIRK</sequence>
<dbReference type="VEuPathDB" id="AmoebaDB:NAEGRDRAFT_53713"/>
<evidence type="ECO:0000313" key="2">
    <source>
        <dbReference type="EMBL" id="EFC37465.1"/>
    </source>
</evidence>
<accession>D2W0F4</accession>